<keyword evidence="6 8" id="KW-0472">Membrane</keyword>
<feature type="binding site" evidence="7">
    <location>
        <position position="157"/>
    </location>
    <ligand>
        <name>Mg(2+)</name>
        <dbReference type="ChEBI" id="CHEBI:18420"/>
    </ligand>
</feature>
<feature type="binding site" evidence="7">
    <location>
        <position position="219"/>
    </location>
    <ligand>
        <name>Mg(2+)</name>
        <dbReference type="ChEBI" id="CHEBI:18420"/>
    </ligand>
</feature>
<sequence>MLFTELFLDILAFTLGFSIVILTIPTIIHIAKEKKLYDSFNERKIHTKTIPPLGGIAIFLGFILSTIISTGGYSFGALKYIIAAVVIMSFIGLKDDLLNISARKKFIVQIIASMLLISLGSFHLSNLHGLFGFYHINGVVGGIITLFVMLSVINAFNLIDGIDGLASGLGILAAFTFGTWFYMAGYIRYAIMSYALAGSLFGFFLYNVFGNKNKLFMGDTGSLVLGIIISALIIKFNEFNIERTSPFNVGAAPVISFSIVIVPLIDTLRVMTIRIKNGKSPFSADKNHIHHRLLELYPSHLKVTMILVCSNILLIGLALLFDSLAFDINFQFLFVFVVAIGLSFIPSHLVRFKNKRTWRKFSLARYYNWFI</sequence>
<dbReference type="Pfam" id="PF00953">
    <property type="entry name" value="Glycos_transf_4"/>
    <property type="match status" value="1"/>
</dbReference>
<dbReference type="GO" id="GO:0009103">
    <property type="term" value="P:lipopolysaccharide biosynthetic process"/>
    <property type="evidence" value="ECO:0007669"/>
    <property type="project" value="TreeGrafter"/>
</dbReference>
<dbReference type="GO" id="GO:0044038">
    <property type="term" value="P:cell wall macromolecule biosynthetic process"/>
    <property type="evidence" value="ECO:0007669"/>
    <property type="project" value="TreeGrafter"/>
</dbReference>
<keyword evidence="2" id="KW-1003">Cell membrane</keyword>
<dbReference type="RefSeq" id="WP_083570568.1">
    <property type="nucleotide sequence ID" value="NZ_FQUM01000002.1"/>
</dbReference>
<feature type="transmembrane region" description="Helical" evidence="8">
    <location>
        <begin position="77"/>
        <end position="94"/>
    </location>
</feature>
<dbReference type="EMBL" id="FQUM01000002">
    <property type="protein sequence ID" value="SHE68001.1"/>
    <property type="molecule type" value="Genomic_DNA"/>
</dbReference>
<feature type="transmembrane region" description="Helical" evidence="8">
    <location>
        <begin position="6"/>
        <end position="31"/>
    </location>
</feature>
<feature type="transmembrane region" description="Helical" evidence="8">
    <location>
        <begin position="216"/>
        <end position="234"/>
    </location>
</feature>
<comment type="subcellular location">
    <subcellularLocation>
        <location evidence="1">Cell membrane</location>
        <topology evidence="1">Multi-pass membrane protein</topology>
    </subcellularLocation>
</comment>
<dbReference type="CDD" id="cd06853">
    <property type="entry name" value="GT_WecA_like"/>
    <property type="match status" value="1"/>
</dbReference>
<feature type="transmembrane region" description="Helical" evidence="8">
    <location>
        <begin position="189"/>
        <end position="209"/>
    </location>
</feature>
<keyword evidence="10" id="KW-1185">Reference proteome</keyword>
<evidence type="ECO:0000256" key="5">
    <source>
        <dbReference type="ARBA" id="ARBA00022989"/>
    </source>
</evidence>
<dbReference type="STRING" id="1484053.SAMN05444274_10292"/>
<keyword evidence="5 8" id="KW-1133">Transmembrane helix</keyword>
<dbReference type="GO" id="GO:0046872">
    <property type="term" value="F:metal ion binding"/>
    <property type="evidence" value="ECO:0007669"/>
    <property type="project" value="UniProtKB-KW"/>
</dbReference>
<feature type="transmembrane region" description="Helical" evidence="8">
    <location>
        <begin position="106"/>
        <end position="125"/>
    </location>
</feature>
<evidence type="ECO:0000256" key="8">
    <source>
        <dbReference type="SAM" id="Phobius"/>
    </source>
</evidence>
<dbReference type="PANTHER" id="PTHR22926:SF3">
    <property type="entry name" value="UNDECAPRENYL-PHOSPHATE ALPHA-N-ACETYLGLUCOSAMINYL 1-PHOSPHATE TRANSFERASE"/>
    <property type="match status" value="1"/>
</dbReference>
<dbReference type="GO" id="GO:0005886">
    <property type="term" value="C:plasma membrane"/>
    <property type="evidence" value="ECO:0007669"/>
    <property type="project" value="UniProtKB-SubCell"/>
</dbReference>
<feature type="transmembrane region" description="Helical" evidence="8">
    <location>
        <begin position="52"/>
        <end position="71"/>
    </location>
</feature>
<feature type="transmembrane region" description="Helical" evidence="8">
    <location>
        <begin position="131"/>
        <end position="153"/>
    </location>
</feature>
<keyword evidence="3 9" id="KW-0808">Transferase</keyword>
<keyword evidence="7" id="KW-0479">Metal-binding</keyword>
<dbReference type="Proteomes" id="UP000184164">
    <property type="component" value="Unassembled WGS sequence"/>
</dbReference>
<name>A0A1M4VGA6_9BACT</name>
<dbReference type="PROSITE" id="PS01348">
    <property type="entry name" value="MRAY_2"/>
    <property type="match status" value="1"/>
</dbReference>
<dbReference type="GO" id="GO:0016780">
    <property type="term" value="F:phosphotransferase activity, for other substituted phosphate groups"/>
    <property type="evidence" value="ECO:0007669"/>
    <property type="project" value="InterPro"/>
</dbReference>
<keyword evidence="7" id="KW-0460">Magnesium</keyword>
<dbReference type="PANTHER" id="PTHR22926">
    <property type="entry name" value="PHOSPHO-N-ACETYLMURAMOYL-PENTAPEPTIDE-TRANSFERASE"/>
    <property type="match status" value="1"/>
</dbReference>
<organism evidence="9 10">
    <name type="scientific">Mariniphaga anaerophila</name>
    <dbReference type="NCBI Taxonomy" id="1484053"/>
    <lineage>
        <taxon>Bacteria</taxon>
        <taxon>Pseudomonadati</taxon>
        <taxon>Bacteroidota</taxon>
        <taxon>Bacteroidia</taxon>
        <taxon>Marinilabiliales</taxon>
        <taxon>Prolixibacteraceae</taxon>
        <taxon>Mariniphaga</taxon>
    </lineage>
</organism>
<keyword evidence="4 8" id="KW-0812">Transmembrane</keyword>
<dbReference type="InterPro" id="IPR000715">
    <property type="entry name" value="Glycosyl_transferase_4"/>
</dbReference>
<reference evidence="9 10" key="1">
    <citation type="submission" date="2016-11" db="EMBL/GenBank/DDBJ databases">
        <authorList>
            <person name="Jaros S."/>
            <person name="Januszkiewicz K."/>
            <person name="Wedrychowicz H."/>
        </authorList>
    </citation>
    <scope>NUCLEOTIDE SEQUENCE [LARGE SCALE GENOMIC DNA]</scope>
    <source>
        <strain evidence="9 10">DSM 26910</strain>
    </source>
</reference>
<dbReference type="AlphaFoldDB" id="A0A1M4VGA6"/>
<feature type="transmembrane region" description="Helical" evidence="8">
    <location>
        <begin position="332"/>
        <end position="350"/>
    </location>
</feature>
<evidence type="ECO:0000256" key="4">
    <source>
        <dbReference type="ARBA" id="ARBA00022692"/>
    </source>
</evidence>
<proteinExistence type="predicted"/>
<dbReference type="InterPro" id="IPR018480">
    <property type="entry name" value="PNAcMuramoyl-5peptid_Trfase_CS"/>
</dbReference>
<evidence type="ECO:0000256" key="6">
    <source>
        <dbReference type="ARBA" id="ARBA00023136"/>
    </source>
</evidence>
<gene>
    <name evidence="9" type="ORF">SAMN05444274_10292</name>
</gene>
<evidence type="ECO:0000256" key="7">
    <source>
        <dbReference type="PIRSR" id="PIRSR600715-1"/>
    </source>
</evidence>
<protein>
    <submittedName>
        <fullName evidence="9">UDP-N-acetylmuramyl pentapeptide phosphotransferase/UDP-N-acetylglucosamine-1-phosphate transferase</fullName>
    </submittedName>
</protein>
<evidence type="ECO:0000256" key="1">
    <source>
        <dbReference type="ARBA" id="ARBA00004651"/>
    </source>
</evidence>
<evidence type="ECO:0000313" key="9">
    <source>
        <dbReference type="EMBL" id="SHE68001.1"/>
    </source>
</evidence>
<dbReference type="OrthoDB" id="9783652at2"/>
<feature type="transmembrane region" description="Helical" evidence="8">
    <location>
        <begin position="303"/>
        <end position="326"/>
    </location>
</feature>
<comment type="cofactor">
    <cofactor evidence="7">
        <name>Mg(2+)</name>
        <dbReference type="ChEBI" id="CHEBI:18420"/>
    </cofactor>
</comment>
<feature type="transmembrane region" description="Helical" evidence="8">
    <location>
        <begin position="165"/>
        <end position="183"/>
    </location>
</feature>
<feature type="transmembrane region" description="Helical" evidence="8">
    <location>
        <begin position="246"/>
        <end position="265"/>
    </location>
</feature>
<evidence type="ECO:0000313" key="10">
    <source>
        <dbReference type="Proteomes" id="UP000184164"/>
    </source>
</evidence>
<evidence type="ECO:0000256" key="3">
    <source>
        <dbReference type="ARBA" id="ARBA00022679"/>
    </source>
</evidence>
<dbReference type="GO" id="GO:0071555">
    <property type="term" value="P:cell wall organization"/>
    <property type="evidence" value="ECO:0007669"/>
    <property type="project" value="TreeGrafter"/>
</dbReference>
<accession>A0A1M4VGA6</accession>
<evidence type="ECO:0000256" key="2">
    <source>
        <dbReference type="ARBA" id="ARBA00022475"/>
    </source>
</evidence>